<proteinExistence type="predicted"/>
<evidence type="ECO:0000313" key="2">
    <source>
        <dbReference type="EMBL" id="PVH35775.1"/>
    </source>
</evidence>
<dbReference type="EMBL" id="CM008052">
    <property type="protein sequence ID" value="PVH35775.1"/>
    <property type="molecule type" value="Genomic_DNA"/>
</dbReference>
<organism evidence="2">
    <name type="scientific">Panicum hallii</name>
    <dbReference type="NCBI Taxonomy" id="206008"/>
    <lineage>
        <taxon>Eukaryota</taxon>
        <taxon>Viridiplantae</taxon>
        <taxon>Streptophyta</taxon>
        <taxon>Embryophyta</taxon>
        <taxon>Tracheophyta</taxon>
        <taxon>Spermatophyta</taxon>
        <taxon>Magnoliopsida</taxon>
        <taxon>Liliopsida</taxon>
        <taxon>Poales</taxon>
        <taxon>Poaceae</taxon>
        <taxon>PACMAD clade</taxon>
        <taxon>Panicoideae</taxon>
        <taxon>Panicodae</taxon>
        <taxon>Paniceae</taxon>
        <taxon>Panicinae</taxon>
        <taxon>Panicum</taxon>
        <taxon>Panicum sect. Panicum</taxon>
    </lineage>
</organism>
<dbReference type="InterPro" id="IPR016135">
    <property type="entry name" value="UBQ-conjugating_enzyme/RWD"/>
</dbReference>
<feature type="region of interest" description="Disordered" evidence="1">
    <location>
        <begin position="1"/>
        <end position="48"/>
    </location>
</feature>
<dbReference type="AlphaFoldDB" id="A0A2T8IDL6"/>
<feature type="compositionally biased region" description="Low complexity" evidence="1">
    <location>
        <begin position="1"/>
        <end position="12"/>
    </location>
</feature>
<feature type="compositionally biased region" description="Low complexity" evidence="1">
    <location>
        <begin position="25"/>
        <end position="42"/>
    </location>
</feature>
<name>A0A2T8IDL6_9POAL</name>
<accession>A0A2T8IDL6</accession>
<gene>
    <name evidence="2" type="ORF">PAHAL_7G274300</name>
</gene>
<sequence length="157" mass="16305">MEAAASAGAASARLPEPRCIPTPESSPDAFSSSFPSTSPAADLRPVAGEAGGEKGVLLDLDSPWAARRAGDEIRDNQQRQEDELMALEAIYGHDLAVFGNIGGLRYFQICIRYDVADGIEVCAKLSSANVCAEDEGCSDGTGQSDGSASATSSTYLL</sequence>
<evidence type="ECO:0000256" key="1">
    <source>
        <dbReference type="SAM" id="MobiDB-lite"/>
    </source>
</evidence>
<feature type="region of interest" description="Disordered" evidence="1">
    <location>
        <begin position="135"/>
        <end position="157"/>
    </location>
</feature>
<dbReference type="Gramene" id="PVH35775">
    <property type="protein sequence ID" value="PVH35775"/>
    <property type="gene ID" value="PAHAL_7G274300"/>
</dbReference>
<feature type="compositionally biased region" description="Polar residues" evidence="1">
    <location>
        <begin position="140"/>
        <end position="157"/>
    </location>
</feature>
<protein>
    <submittedName>
        <fullName evidence="2">Uncharacterized protein</fullName>
    </submittedName>
</protein>
<reference evidence="2" key="1">
    <citation type="submission" date="2018-04" db="EMBL/GenBank/DDBJ databases">
        <title>WGS assembly of Panicum hallii.</title>
        <authorList>
            <person name="Lovell J."/>
            <person name="Jenkins J."/>
            <person name="Lowry D."/>
            <person name="Mamidi S."/>
            <person name="Sreedasyam A."/>
            <person name="Weng X."/>
            <person name="Barry K."/>
            <person name="Bonette J."/>
            <person name="Campitelli B."/>
            <person name="Daum C."/>
            <person name="Gordon S."/>
            <person name="Gould B."/>
            <person name="Lipzen A."/>
            <person name="Macqueen A."/>
            <person name="Palacio-Mejia J."/>
            <person name="Plott C."/>
            <person name="Shakirov E."/>
            <person name="Shu S."/>
            <person name="Yoshinaga Y."/>
            <person name="Zane M."/>
            <person name="Rokhsar D."/>
            <person name="Grimwood J."/>
            <person name="Schmutz J."/>
            <person name="Juenger T."/>
        </authorList>
    </citation>
    <scope>NUCLEOTIDE SEQUENCE [LARGE SCALE GENOMIC DNA]</scope>
    <source>
        <strain evidence="2">FIL2</strain>
    </source>
</reference>
<dbReference type="Gene3D" id="3.10.110.10">
    <property type="entry name" value="Ubiquitin Conjugating Enzyme"/>
    <property type="match status" value="1"/>
</dbReference>
<dbReference type="Proteomes" id="UP000243499">
    <property type="component" value="Chromosome 7"/>
</dbReference>